<reference evidence="13" key="1">
    <citation type="submission" date="2021-10" db="EMBL/GenBank/DDBJ databases">
        <authorList>
            <person name="Fang Y."/>
            <person name="Sun E."/>
            <person name="Yang Q."/>
        </authorList>
    </citation>
    <scope>NUCLEOTIDE SEQUENCE</scope>
</reference>
<proteinExistence type="inferred from homology"/>
<keyword evidence="8" id="KW-0406">Ion transport</keyword>
<dbReference type="Pfam" id="PF00119">
    <property type="entry name" value="ATP-synt_A"/>
    <property type="match status" value="1"/>
</dbReference>
<organism evidence="13">
    <name type="scientific">Spinibdella lignicola</name>
    <dbReference type="NCBI Taxonomy" id="2872682"/>
    <lineage>
        <taxon>Eukaryota</taxon>
        <taxon>Metazoa</taxon>
        <taxon>Ecdysozoa</taxon>
        <taxon>Arthropoda</taxon>
        <taxon>Chelicerata</taxon>
        <taxon>Arachnida</taxon>
        <taxon>Acari</taxon>
        <taxon>Acariformes</taxon>
        <taxon>Trombidiformes</taxon>
        <taxon>Prostigmata</taxon>
        <taxon>Eupodina</taxon>
        <taxon>Bdelloidea</taxon>
        <taxon>Bdellidae</taxon>
        <taxon>Spinibdella</taxon>
    </lineage>
</organism>
<evidence type="ECO:0000256" key="12">
    <source>
        <dbReference type="SAM" id="Phobius"/>
    </source>
</evidence>
<dbReference type="InterPro" id="IPR045083">
    <property type="entry name" value="ATP_synth_F0_asu_bact/mt"/>
</dbReference>
<dbReference type="PANTHER" id="PTHR11410:SF0">
    <property type="entry name" value="ATP SYNTHASE SUBUNIT A"/>
    <property type="match status" value="1"/>
</dbReference>
<dbReference type="PROSITE" id="PS00449">
    <property type="entry name" value="ATPASE_A"/>
    <property type="match status" value="1"/>
</dbReference>
<feature type="transmembrane region" description="Helical" evidence="12">
    <location>
        <begin position="177"/>
        <end position="207"/>
    </location>
</feature>
<feature type="transmembrane region" description="Helical" evidence="12">
    <location>
        <begin position="62"/>
        <end position="81"/>
    </location>
</feature>
<keyword evidence="3" id="KW-0813">Transport</keyword>
<comment type="similarity">
    <text evidence="2">Belongs to the ATPase A chain family.</text>
</comment>
<evidence type="ECO:0000256" key="3">
    <source>
        <dbReference type="ARBA" id="ARBA00022448"/>
    </source>
</evidence>
<dbReference type="EMBL" id="OK637290">
    <property type="protein sequence ID" value="UXN44117.1"/>
    <property type="molecule type" value="Genomic_DNA"/>
</dbReference>
<feature type="transmembrane region" description="Helical" evidence="12">
    <location>
        <begin position="147"/>
        <end position="165"/>
    </location>
</feature>
<keyword evidence="10" id="KW-0066">ATP synthesis</keyword>
<geneLocation type="mitochondrion" evidence="13"/>
<dbReference type="GO" id="GO:0005743">
    <property type="term" value="C:mitochondrial inner membrane"/>
    <property type="evidence" value="ECO:0007669"/>
    <property type="project" value="UniProtKB-SubCell"/>
</dbReference>
<name>A0A977S4S2_9ACAR</name>
<dbReference type="InterPro" id="IPR023011">
    <property type="entry name" value="ATP_synth_F0_asu_AS"/>
</dbReference>
<accession>A0A977S4S2</accession>
<comment type="subcellular location">
    <subcellularLocation>
        <location evidence="1">Membrane</location>
        <topology evidence="1">Multi-pass membrane protein</topology>
    </subcellularLocation>
    <subcellularLocation>
        <location evidence="11">Mitochondrion inner membrane</location>
        <topology evidence="11">Multi-pass membrane protein</topology>
    </subcellularLocation>
</comment>
<evidence type="ECO:0000256" key="10">
    <source>
        <dbReference type="ARBA" id="ARBA00023310"/>
    </source>
</evidence>
<dbReference type="GO" id="GO:0045259">
    <property type="term" value="C:proton-transporting ATP synthase complex"/>
    <property type="evidence" value="ECO:0007669"/>
    <property type="project" value="UniProtKB-KW"/>
</dbReference>
<protein>
    <recommendedName>
        <fullName evidence="11">ATP synthase subunit a</fullName>
    </recommendedName>
</protein>
<sequence length="217" mass="25474">MFDPSSSIFNINWLLVLIYSITTTMIYKFSKLNIIKYILLKLLYKETSLIIFKMNSKMNETILLMIFYLILMLNFFSMFPFNWTLTAHLTFCAPMALISWLAIFLFNWTFMYMKMITHSVPSNTPYSLLNFMIIIEMISNMIRPITLSIRLTANMVAGHLLLNLMGSVKMNQFNFMINMTITIMLSMLEIAMAFIQAYVFMILLTLYSSELTYAKKK</sequence>
<dbReference type="InterPro" id="IPR000568">
    <property type="entry name" value="ATP_synth_F0_asu"/>
</dbReference>
<evidence type="ECO:0000256" key="5">
    <source>
        <dbReference type="ARBA" id="ARBA00022692"/>
    </source>
</evidence>
<keyword evidence="5 12" id="KW-0812">Transmembrane</keyword>
<evidence type="ECO:0000256" key="2">
    <source>
        <dbReference type="ARBA" id="ARBA00006810"/>
    </source>
</evidence>
<dbReference type="GO" id="GO:0046933">
    <property type="term" value="F:proton-transporting ATP synthase activity, rotational mechanism"/>
    <property type="evidence" value="ECO:0007669"/>
    <property type="project" value="TreeGrafter"/>
</dbReference>
<keyword evidence="13" id="KW-0496">Mitochondrion</keyword>
<dbReference type="AlphaFoldDB" id="A0A977S4S2"/>
<dbReference type="Gene3D" id="1.20.120.220">
    <property type="entry name" value="ATP synthase, F0 complex, subunit A"/>
    <property type="match status" value="1"/>
</dbReference>
<dbReference type="GeneID" id="76313184"/>
<keyword evidence="6" id="KW-0375">Hydrogen ion transport</keyword>
<evidence type="ECO:0000256" key="9">
    <source>
        <dbReference type="ARBA" id="ARBA00023136"/>
    </source>
</evidence>
<evidence type="ECO:0000256" key="4">
    <source>
        <dbReference type="ARBA" id="ARBA00022547"/>
    </source>
</evidence>
<evidence type="ECO:0000256" key="8">
    <source>
        <dbReference type="ARBA" id="ARBA00023065"/>
    </source>
</evidence>
<dbReference type="SUPFAM" id="SSF81336">
    <property type="entry name" value="F1F0 ATP synthase subunit A"/>
    <property type="match status" value="1"/>
</dbReference>
<evidence type="ECO:0000256" key="11">
    <source>
        <dbReference type="RuleBase" id="RU004450"/>
    </source>
</evidence>
<dbReference type="CDD" id="cd00310">
    <property type="entry name" value="ATP-synt_Fo_a_6"/>
    <property type="match status" value="1"/>
</dbReference>
<evidence type="ECO:0000256" key="7">
    <source>
        <dbReference type="ARBA" id="ARBA00022989"/>
    </source>
</evidence>
<feature type="transmembrane region" description="Helical" evidence="12">
    <location>
        <begin position="87"/>
        <end position="108"/>
    </location>
</feature>
<dbReference type="PRINTS" id="PR00123">
    <property type="entry name" value="ATPASEA"/>
</dbReference>
<dbReference type="InterPro" id="IPR035908">
    <property type="entry name" value="F0_ATP_A_sf"/>
</dbReference>
<evidence type="ECO:0000256" key="1">
    <source>
        <dbReference type="ARBA" id="ARBA00004141"/>
    </source>
</evidence>
<dbReference type="NCBIfam" id="TIGR01131">
    <property type="entry name" value="ATP_synt_6_or_A"/>
    <property type="match status" value="1"/>
</dbReference>
<gene>
    <name evidence="13" type="primary">ATP6</name>
</gene>
<keyword evidence="9 12" id="KW-0472">Membrane</keyword>
<keyword evidence="4" id="KW-0138">CF(0)</keyword>
<dbReference type="PANTHER" id="PTHR11410">
    <property type="entry name" value="ATP SYNTHASE SUBUNIT A"/>
    <property type="match status" value="1"/>
</dbReference>
<evidence type="ECO:0000256" key="6">
    <source>
        <dbReference type="ARBA" id="ARBA00022781"/>
    </source>
</evidence>
<evidence type="ECO:0000313" key="13">
    <source>
        <dbReference type="EMBL" id="UXN44117.1"/>
    </source>
</evidence>
<feature type="transmembrane region" description="Helical" evidence="12">
    <location>
        <begin position="6"/>
        <end position="27"/>
    </location>
</feature>
<dbReference type="CTD" id="4508"/>
<dbReference type="RefSeq" id="YP_010516616.1">
    <property type="nucleotide sequence ID" value="NC_067576.1"/>
</dbReference>
<keyword evidence="7 12" id="KW-1133">Transmembrane helix</keyword>